<accession>A0A1X1VYC3</accession>
<keyword evidence="1 5" id="KW-0489">Methyltransferase</keyword>
<evidence type="ECO:0000256" key="2">
    <source>
        <dbReference type="ARBA" id="ARBA00022679"/>
    </source>
</evidence>
<dbReference type="Gene3D" id="3.40.50.150">
    <property type="entry name" value="Vaccinia Virus protein VP39"/>
    <property type="match status" value="1"/>
</dbReference>
<dbReference type="InterPro" id="IPR041698">
    <property type="entry name" value="Methyltransf_25"/>
</dbReference>
<evidence type="ECO:0000259" key="4">
    <source>
        <dbReference type="Pfam" id="PF13649"/>
    </source>
</evidence>
<name>A0A1X1VYC3_MYCGO</name>
<dbReference type="Proteomes" id="UP000193928">
    <property type="component" value="Unassembled WGS sequence"/>
</dbReference>
<dbReference type="PANTHER" id="PTHR43464">
    <property type="entry name" value="METHYLTRANSFERASE"/>
    <property type="match status" value="1"/>
</dbReference>
<dbReference type="GO" id="GO:0008168">
    <property type="term" value="F:methyltransferase activity"/>
    <property type="evidence" value="ECO:0007669"/>
    <property type="project" value="UniProtKB-KW"/>
</dbReference>
<keyword evidence="2 5" id="KW-0808">Transferase</keyword>
<evidence type="ECO:0000313" key="6">
    <source>
        <dbReference type="Proteomes" id="UP000193928"/>
    </source>
</evidence>
<dbReference type="Pfam" id="PF13649">
    <property type="entry name" value="Methyltransf_25"/>
    <property type="match status" value="1"/>
</dbReference>
<evidence type="ECO:0000256" key="3">
    <source>
        <dbReference type="ARBA" id="ARBA00022691"/>
    </source>
</evidence>
<dbReference type="GO" id="GO:0032259">
    <property type="term" value="P:methylation"/>
    <property type="evidence" value="ECO:0007669"/>
    <property type="project" value="UniProtKB-KW"/>
</dbReference>
<proteinExistence type="predicted"/>
<dbReference type="SUPFAM" id="SSF53335">
    <property type="entry name" value="S-adenosyl-L-methionine-dependent methyltransferases"/>
    <property type="match status" value="1"/>
</dbReference>
<dbReference type="AlphaFoldDB" id="A0A1X1VYC3"/>
<keyword evidence="6" id="KW-1185">Reference proteome</keyword>
<dbReference type="PANTHER" id="PTHR43464:SF19">
    <property type="entry name" value="UBIQUINONE BIOSYNTHESIS O-METHYLTRANSFERASE, MITOCHONDRIAL"/>
    <property type="match status" value="1"/>
</dbReference>
<sequence>MNDQRGNATGFADFERLYRDKPTQGSSTELALWDFGKPQPTVQLFVACGAVRGRVLDPGTGPGYNAIYYASQGYTVTGIDVAAAGIDRARHNAAKAGVTVDFHVADATTLKGLDNQFDTVVDSLFYHVFLDDEETQMRYAQALHRATRPGARLLMLEMGRHNVNGLQFEGLSADNFTRVLPAAGWRIDYLGTSTYQNRLSTRTLTTMINVAGTPALAERMKPLREQLPTVEPLLAHHLVHLPAWVVIATRTD</sequence>
<dbReference type="CDD" id="cd02440">
    <property type="entry name" value="AdoMet_MTases"/>
    <property type="match status" value="1"/>
</dbReference>
<evidence type="ECO:0000256" key="1">
    <source>
        <dbReference type="ARBA" id="ARBA00022603"/>
    </source>
</evidence>
<dbReference type="EMBL" id="LQOY01000186">
    <property type="protein sequence ID" value="ORV74862.1"/>
    <property type="molecule type" value="Genomic_DNA"/>
</dbReference>
<dbReference type="RefSeq" id="WP_085088310.1">
    <property type="nucleotide sequence ID" value="NZ_JACKSU010000083.1"/>
</dbReference>
<protein>
    <submittedName>
        <fullName evidence="5">Methyltransferase</fullName>
    </submittedName>
</protein>
<gene>
    <name evidence="5" type="ORF">AWC08_00960</name>
</gene>
<reference evidence="5 6" key="1">
    <citation type="submission" date="2016-01" db="EMBL/GenBank/DDBJ databases">
        <title>The new phylogeny of the genus Mycobacterium.</title>
        <authorList>
            <person name="Tarcisio F."/>
            <person name="Conor M."/>
            <person name="Antonella G."/>
            <person name="Elisabetta G."/>
            <person name="Giulia F.S."/>
            <person name="Sara T."/>
            <person name="Anna F."/>
            <person name="Clotilde B."/>
            <person name="Roberto B."/>
            <person name="Veronica D.S."/>
            <person name="Fabio R."/>
            <person name="Monica P."/>
            <person name="Olivier J."/>
            <person name="Enrico T."/>
            <person name="Nicola S."/>
        </authorList>
    </citation>
    <scope>NUCLEOTIDE SEQUENCE [LARGE SCALE GENOMIC DNA]</scope>
    <source>
        <strain evidence="5 6">DSM 44160</strain>
    </source>
</reference>
<evidence type="ECO:0000313" key="5">
    <source>
        <dbReference type="EMBL" id="ORV74862.1"/>
    </source>
</evidence>
<feature type="domain" description="Methyltransferase" evidence="4">
    <location>
        <begin position="55"/>
        <end position="150"/>
    </location>
</feature>
<dbReference type="InterPro" id="IPR029063">
    <property type="entry name" value="SAM-dependent_MTases_sf"/>
</dbReference>
<comment type="caution">
    <text evidence="5">The sequence shown here is derived from an EMBL/GenBank/DDBJ whole genome shotgun (WGS) entry which is preliminary data.</text>
</comment>
<keyword evidence="3" id="KW-0949">S-adenosyl-L-methionine</keyword>
<organism evidence="5 6">
    <name type="scientific">Mycobacterium gordonae</name>
    <dbReference type="NCBI Taxonomy" id="1778"/>
    <lineage>
        <taxon>Bacteria</taxon>
        <taxon>Bacillati</taxon>
        <taxon>Actinomycetota</taxon>
        <taxon>Actinomycetes</taxon>
        <taxon>Mycobacteriales</taxon>
        <taxon>Mycobacteriaceae</taxon>
        <taxon>Mycobacterium</taxon>
    </lineage>
</organism>